<sequence length="44" mass="5332">MKATFFITYIMVIGGLELLIVVLLRFTIMFLITRLQQRMQWLLR</sequence>
<keyword evidence="1" id="KW-0812">Transmembrane</keyword>
<feature type="transmembrane region" description="Helical" evidence="1">
    <location>
        <begin position="6"/>
        <end position="32"/>
    </location>
</feature>
<organism evidence="2 3">
    <name type="scientific">Linum tenue</name>
    <dbReference type="NCBI Taxonomy" id="586396"/>
    <lineage>
        <taxon>Eukaryota</taxon>
        <taxon>Viridiplantae</taxon>
        <taxon>Streptophyta</taxon>
        <taxon>Embryophyta</taxon>
        <taxon>Tracheophyta</taxon>
        <taxon>Spermatophyta</taxon>
        <taxon>Magnoliopsida</taxon>
        <taxon>eudicotyledons</taxon>
        <taxon>Gunneridae</taxon>
        <taxon>Pentapetalae</taxon>
        <taxon>rosids</taxon>
        <taxon>fabids</taxon>
        <taxon>Malpighiales</taxon>
        <taxon>Linaceae</taxon>
        <taxon>Linum</taxon>
    </lineage>
</organism>
<proteinExistence type="predicted"/>
<dbReference type="EMBL" id="CAMGYJ010000011">
    <property type="protein sequence ID" value="CAI0596204.1"/>
    <property type="molecule type" value="Genomic_DNA"/>
</dbReference>
<keyword evidence="3" id="KW-1185">Reference proteome</keyword>
<evidence type="ECO:0000256" key="1">
    <source>
        <dbReference type="SAM" id="Phobius"/>
    </source>
</evidence>
<keyword evidence="1" id="KW-1133">Transmembrane helix</keyword>
<protein>
    <submittedName>
        <fullName evidence="2">Uncharacterized protein</fullName>
    </submittedName>
</protein>
<name>A0AAV0RZD6_9ROSI</name>
<comment type="caution">
    <text evidence="2">The sequence shown here is derived from an EMBL/GenBank/DDBJ whole genome shotgun (WGS) entry which is preliminary data.</text>
</comment>
<evidence type="ECO:0000313" key="3">
    <source>
        <dbReference type="Proteomes" id="UP001154282"/>
    </source>
</evidence>
<dbReference type="AlphaFoldDB" id="A0AAV0RZD6"/>
<keyword evidence="1" id="KW-0472">Membrane</keyword>
<gene>
    <name evidence="2" type="ORF">LITE_LOCUS50219</name>
</gene>
<reference evidence="2" key="1">
    <citation type="submission" date="2022-08" db="EMBL/GenBank/DDBJ databases">
        <authorList>
            <person name="Gutierrez-Valencia J."/>
        </authorList>
    </citation>
    <scope>NUCLEOTIDE SEQUENCE</scope>
</reference>
<dbReference type="Proteomes" id="UP001154282">
    <property type="component" value="Unassembled WGS sequence"/>
</dbReference>
<accession>A0AAV0RZD6</accession>
<evidence type="ECO:0000313" key="2">
    <source>
        <dbReference type="EMBL" id="CAI0596204.1"/>
    </source>
</evidence>